<reference evidence="1" key="1">
    <citation type="submission" date="2020-05" db="EMBL/GenBank/DDBJ databases">
        <authorList>
            <person name="Zhu T."/>
            <person name="Keshari N."/>
            <person name="Lu X."/>
        </authorList>
    </citation>
    <scope>NUCLEOTIDE SEQUENCE</scope>
    <source>
        <strain evidence="1">NK1-12</strain>
    </source>
</reference>
<sequence length="64" mass="7380">MQLTYRGNQYHSDVHAEVIPSSEIIARYRGIPYSLTRPANPSTALNCQLQFMGVPYRKTLFYSK</sequence>
<organism evidence="1">
    <name type="scientific">Leptolyngbya sp. NK1-12</name>
    <dbReference type="NCBI Taxonomy" id="2547451"/>
    <lineage>
        <taxon>Bacteria</taxon>
        <taxon>Bacillati</taxon>
        <taxon>Cyanobacteriota</taxon>
        <taxon>Cyanophyceae</taxon>
        <taxon>Leptolyngbyales</taxon>
        <taxon>Leptolyngbyaceae</taxon>
        <taxon>Leptolyngbya group</taxon>
        <taxon>Leptolyngbya</taxon>
    </lineage>
</organism>
<protein>
    <submittedName>
        <fullName evidence="1">DUF4278 domain-containing protein</fullName>
    </submittedName>
</protein>
<dbReference type="AlphaFoldDB" id="A0AA97ALP1"/>
<name>A0AA97ALP1_9CYAN</name>
<evidence type="ECO:0000313" key="1">
    <source>
        <dbReference type="EMBL" id="WNZ27721.1"/>
    </source>
</evidence>
<dbReference type="Pfam" id="PF14105">
    <property type="entry name" value="DUF4278"/>
    <property type="match status" value="1"/>
</dbReference>
<accession>A0AA97ALP1</accession>
<dbReference type="InterPro" id="IPR025458">
    <property type="entry name" value="DUF4278"/>
</dbReference>
<dbReference type="EMBL" id="CP053587">
    <property type="protein sequence ID" value="WNZ27721.1"/>
    <property type="molecule type" value="Genomic_DNA"/>
</dbReference>
<dbReference type="RefSeq" id="WP_316436169.1">
    <property type="nucleotide sequence ID" value="NZ_CP053587.1"/>
</dbReference>
<proteinExistence type="predicted"/>
<gene>
    <name evidence="1" type="ORF">HJG54_33285</name>
</gene>